<dbReference type="Proteomes" id="UP000283210">
    <property type="component" value="Unassembled WGS sequence"/>
</dbReference>
<evidence type="ECO:0000313" key="4">
    <source>
        <dbReference type="Proteomes" id="UP000283210"/>
    </source>
</evidence>
<reference evidence="3 4" key="1">
    <citation type="submission" date="2018-11" db="EMBL/GenBank/DDBJ databases">
        <authorList>
            <person name="Lopez-Roques C."/>
            <person name="Donnadieu C."/>
            <person name="Bouchez O."/>
            <person name="Klopp C."/>
            <person name="Cabau C."/>
            <person name="Zahm M."/>
        </authorList>
    </citation>
    <scope>NUCLEOTIDE SEQUENCE [LARGE SCALE GENOMIC DNA]</scope>
    <source>
        <strain evidence="3">RS831</strain>
        <tissue evidence="3">Whole body</tissue>
    </source>
</reference>
<dbReference type="EMBL" id="ML136669">
    <property type="protein sequence ID" value="RVE55534.1"/>
    <property type="molecule type" value="Genomic_DNA"/>
</dbReference>
<keyword evidence="4" id="KW-1185">Reference proteome</keyword>
<keyword evidence="1" id="KW-0175">Coiled coil</keyword>
<proteinExistence type="predicted"/>
<feature type="coiled-coil region" evidence="1">
    <location>
        <begin position="76"/>
        <end position="103"/>
    </location>
</feature>
<reference evidence="3 4" key="2">
    <citation type="submission" date="2019-01" db="EMBL/GenBank/DDBJ databases">
        <title>A chromosome length genome reference of the Java medaka (oryzias javanicus).</title>
        <authorList>
            <person name="Herpin A."/>
            <person name="Takehana Y."/>
            <person name="Naruse K."/>
            <person name="Ansai S."/>
            <person name="Kawaguchi M."/>
        </authorList>
    </citation>
    <scope>NUCLEOTIDE SEQUENCE [LARGE SCALE GENOMIC DNA]</scope>
    <source>
        <strain evidence="3">RS831</strain>
        <tissue evidence="3">Whole body</tissue>
    </source>
</reference>
<keyword evidence="2" id="KW-0812">Transmembrane</keyword>
<name>A0A437BYN3_ORYJA</name>
<dbReference type="AlphaFoldDB" id="A0A437BYN3"/>
<keyword evidence="2" id="KW-0472">Membrane</keyword>
<evidence type="ECO:0000256" key="1">
    <source>
        <dbReference type="SAM" id="Coils"/>
    </source>
</evidence>
<accession>A0A437BYN3</accession>
<gene>
    <name evidence="3" type="ORF">OJAV_G00235310</name>
</gene>
<protein>
    <submittedName>
        <fullName evidence="3">Uncharacterized protein</fullName>
    </submittedName>
</protein>
<feature type="transmembrane region" description="Helical" evidence="2">
    <location>
        <begin position="38"/>
        <end position="56"/>
    </location>
</feature>
<organism evidence="3 4">
    <name type="scientific">Oryzias javanicus</name>
    <name type="common">Javanese ricefish</name>
    <name type="synonym">Aplocheilus javanicus</name>
    <dbReference type="NCBI Taxonomy" id="123683"/>
    <lineage>
        <taxon>Eukaryota</taxon>
        <taxon>Metazoa</taxon>
        <taxon>Chordata</taxon>
        <taxon>Craniata</taxon>
        <taxon>Vertebrata</taxon>
        <taxon>Euteleostomi</taxon>
        <taxon>Actinopterygii</taxon>
        <taxon>Neopterygii</taxon>
        <taxon>Teleostei</taxon>
        <taxon>Neoteleostei</taxon>
        <taxon>Acanthomorphata</taxon>
        <taxon>Ovalentaria</taxon>
        <taxon>Atherinomorphae</taxon>
        <taxon>Beloniformes</taxon>
        <taxon>Adrianichthyidae</taxon>
        <taxon>Oryziinae</taxon>
        <taxon>Oryzias</taxon>
    </lineage>
</organism>
<keyword evidence="2" id="KW-1133">Transmembrane helix</keyword>
<sequence>MFSSVFFLLKAILDLSVKMPRQNTRNEVRQRRHLGKKAYIVIAVIVGLLYVLQTVLNISLRLSLTCSGETEKILKNLTNEEELKNVTNERDELMQKMTQHGKDRNYIKIF</sequence>
<dbReference type="OrthoDB" id="6337382at2759"/>
<evidence type="ECO:0000256" key="2">
    <source>
        <dbReference type="SAM" id="Phobius"/>
    </source>
</evidence>
<evidence type="ECO:0000313" key="3">
    <source>
        <dbReference type="EMBL" id="RVE55534.1"/>
    </source>
</evidence>